<accession>A0A4Y2PF20</accession>
<name>A0A4Y2PF20_ARAVE</name>
<dbReference type="AlphaFoldDB" id="A0A4Y2PF20"/>
<evidence type="ECO:0000256" key="1">
    <source>
        <dbReference type="SAM" id="MobiDB-lite"/>
    </source>
</evidence>
<dbReference type="EMBL" id="BGPR01010941">
    <property type="protein sequence ID" value="GBN48817.1"/>
    <property type="molecule type" value="Genomic_DNA"/>
</dbReference>
<comment type="caution">
    <text evidence="2">The sequence shown here is derived from an EMBL/GenBank/DDBJ whole genome shotgun (WGS) entry which is preliminary data.</text>
</comment>
<dbReference type="Proteomes" id="UP000499080">
    <property type="component" value="Unassembled WGS sequence"/>
</dbReference>
<keyword evidence="3" id="KW-1185">Reference proteome</keyword>
<organism evidence="2 3">
    <name type="scientific">Araneus ventricosus</name>
    <name type="common">Orbweaver spider</name>
    <name type="synonym">Epeira ventricosa</name>
    <dbReference type="NCBI Taxonomy" id="182803"/>
    <lineage>
        <taxon>Eukaryota</taxon>
        <taxon>Metazoa</taxon>
        <taxon>Ecdysozoa</taxon>
        <taxon>Arthropoda</taxon>
        <taxon>Chelicerata</taxon>
        <taxon>Arachnida</taxon>
        <taxon>Araneae</taxon>
        <taxon>Araneomorphae</taxon>
        <taxon>Entelegynae</taxon>
        <taxon>Araneoidea</taxon>
        <taxon>Araneidae</taxon>
        <taxon>Araneus</taxon>
    </lineage>
</organism>
<feature type="region of interest" description="Disordered" evidence="1">
    <location>
        <begin position="21"/>
        <end position="45"/>
    </location>
</feature>
<evidence type="ECO:0000313" key="3">
    <source>
        <dbReference type="Proteomes" id="UP000499080"/>
    </source>
</evidence>
<gene>
    <name evidence="2" type="ORF">AVEN_139937_1</name>
</gene>
<reference evidence="2 3" key="1">
    <citation type="journal article" date="2019" name="Sci. Rep.">
        <title>Orb-weaving spider Araneus ventricosus genome elucidates the spidroin gene catalogue.</title>
        <authorList>
            <person name="Kono N."/>
            <person name="Nakamura H."/>
            <person name="Ohtoshi R."/>
            <person name="Moran D.A.P."/>
            <person name="Shinohara A."/>
            <person name="Yoshida Y."/>
            <person name="Fujiwara M."/>
            <person name="Mori M."/>
            <person name="Tomita M."/>
            <person name="Arakawa K."/>
        </authorList>
    </citation>
    <scope>NUCLEOTIDE SEQUENCE [LARGE SCALE GENOMIC DNA]</scope>
</reference>
<evidence type="ECO:0000313" key="2">
    <source>
        <dbReference type="EMBL" id="GBN48817.1"/>
    </source>
</evidence>
<protein>
    <submittedName>
        <fullName evidence="2">Uncharacterized protein</fullName>
    </submittedName>
</protein>
<sequence>MNSLRSVECISFPDIATASIKTISHPGSRRRTGSPQKDFESCSTKTKRQRIQHILETSSQQEISMAAEVQLLREGKRDSAAIVKELCDFTPKRGKTIKKRGSVFQAQRKVVFLKTKC</sequence>
<proteinExistence type="predicted"/>